<reference evidence="13" key="1">
    <citation type="submission" date="2019-02" db="EMBL/GenBank/DDBJ databases">
        <title>Complete genome sequence of Rhodoferax sp. Gr-4.</title>
        <authorList>
            <person name="Jin L."/>
        </authorList>
    </citation>
    <scope>NUCLEOTIDE SEQUENCE [LARGE SCALE GENOMIC DNA]</scope>
    <source>
        <strain evidence="13">Gr-4</strain>
    </source>
</reference>
<dbReference type="PANTHER" id="PTHR33751">
    <property type="entry name" value="CBB3-TYPE CYTOCHROME C OXIDASE SUBUNIT FIXP"/>
    <property type="match status" value="1"/>
</dbReference>
<dbReference type="Proteomes" id="UP000317365">
    <property type="component" value="Chromosome"/>
</dbReference>
<dbReference type="EMBL" id="CP036282">
    <property type="protein sequence ID" value="QDL55685.1"/>
    <property type="molecule type" value="Genomic_DNA"/>
</dbReference>
<evidence type="ECO:0000256" key="9">
    <source>
        <dbReference type="PIRSR" id="PIRSR000005-2"/>
    </source>
</evidence>
<feature type="signal peptide" evidence="10">
    <location>
        <begin position="1"/>
        <end position="23"/>
    </location>
</feature>
<comment type="PTM">
    <text evidence="8">Binds 2 heme c groups covalently per subunit.</text>
</comment>
<dbReference type="Gene3D" id="1.10.760.10">
    <property type="entry name" value="Cytochrome c-like domain"/>
    <property type="match status" value="2"/>
</dbReference>
<proteinExistence type="predicted"/>
<evidence type="ECO:0000259" key="11">
    <source>
        <dbReference type="PROSITE" id="PS51007"/>
    </source>
</evidence>
<evidence type="ECO:0000256" key="4">
    <source>
        <dbReference type="ARBA" id="ARBA00022723"/>
    </source>
</evidence>
<dbReference type="GO" id="GO:0005506">
    <property type="term" value="F:iron ion binding"/>
    <property type="evidence" value="ECO:0007669"/>
    <property type="project" value="InterPro"/>
</dbReference>
<name>A0A515ESQ3_9BURK</name>
<dbReference type="PIRSF" id="PIRSF000005">
    <property type="entry name" value="Cytochrome_c4"/>
    <property type="match status" value="1"/>
</dbReference>
<keyword evidence="10" id="KW-0732">Signal</keyword>
<dbReference type="KEGG" id="rhg:EXZ61_16745"/>
<keyword evidence="2" id="KW-0813">Transport</keyword>
<protein>
    <submittedName>
        <fullName evidence="12">Cytochrome c4</fullName>
    </submittedName>
</protein>
<feature type="binding site" description="covalent" evidence="8">
    <location>
        <position position="140"/>
    </location>
    <ligand>
        <name>heme c</name>
        <dbReference type="ChEBI" id="CHEBI:61717"/>
        <label>2</label>
    </ligand>
</feature>
<evidence type="ECO:0000256" key="1">
    <source>
        <dbReference type="ARBA" id="ARBA00004418"/>
    </source>
</evidence>
<feature type="binding site" description="covalent" evidence="8">
    <location>
        <position position="40"/>
    </location>
    <ligand>
        <name>heme c</name>
        <dbReference type="ChEBI" id="CHEBI:61717"/>
        <label>1</label>
    </ligand>
</feature>
<evidence type="ECO:0000256" key="7">
    <source>
        <dbReference type="ARBA" id="ARBA00023004"/>
    </source>
</evidence>
<dbReference type="InterPro" id="IPR036909">
    <property type="entry name" value="Cyt_c-like_dom_sf"/>
</dbReference>
<evidence type="ECO:0000256" key="6">
    <source>
        <dbReference type="ARBA" id="ARBA00022982"/>
    </source>
</evidence>
<dbReference type="SUPFAM" id="SSF46626">
    <property type="entry name" value="Cytochrome c"/>
    <property type="match status" value="2"/>
</dbReference>
<keyword evidence="4 9" id="KW-0479">Metal-binding</keyword>
<gene>
    <name evidence="12" type="ORF">EXZ61_16745</name>
</gene>
<keyword evidence="13" id="KW-1185">Reference proteome</keyword>
<dbReference type="AlphaFoldDB" id="A0A515ESQ3"/>
<evidence type="ECO:0000313" key="12">
    <source>
        <dbReference type="EMBL" id="QDL55685.1"/>
    </source>
</evidence>
<sequence length="221" mass="23065">MNKFLSSLSVLVVAFATSFSVNAQEVKGDAKAGAGKNSMCIGCHGIKGYQASFPEIHKVPMISGQSAAYIAAALNGYKKGDRKHPTMRGIADSLSDQDIADLAAYYAASGVVEGAPELPAAAAGTTKAQELVAKGNCASCHGANFSKPIDPSYPKIAGQHSDYLFVALKSYKNVESAQVGRGNAIMGGIAKQFSNAELKELANYVGSLPSDLKTVPQSRFK</sequence>
<dbReference type="Pfam" id="PF00034">
    <property type="entry name" value="Cytochrom_C"/>
    <property type="match status" value="2"/>
</dbReference>
<keyword evidence="7 9" id="KW-0408">Iron</keyword>
<dbReference type="PANTHER" id="PTHR33751:SF9">
    <property type="entry name" value="CYTOCHROME C4"/>
    <property type="match status" value="1"/>
</dbReference>
<organism evidence="12 13">
    <name type="scientific">Rhodoferax aquaticus</name>
    <dbReference type="NCBI Taxonomy" id="2527691"/>
    <lineage>
        <taxon>Bacteria</taxon>
        <taxon>Pseudomonadati</taxon>
        <taxon>Pseudomonadota</taxon>
        <taxon>Betaproteobacteria</taxon>
        <taxon>Burkholderiales</taxon>
        <taxon>Comamonadaceae</taxon>
        <taxon>Rhodoferax</taxon>
    </lineage>
</organism>
<comment type="subcellular location">
    <subcellularLocation>
        <location evidence="1">Periplasm</location>
    </subcellularLocation>
</comment>
<dbReference type="GO" id="GO:0042597">
    <property type="term" value="C:periplasmic space"/>
    <property type="evidence" value="ECO:0007669"/>
    <property type="project" value="UniProtKB-SubCell"/>
</dbReference>
<evidence type="ECO:0000313" key="13">
    <source>
        <dbReference type="Proteomes" id="UP000317365"/>
    </source>
</evidence>
<dbReference type="InterPro" id="IPR024167">
    <property type="entry name" value="Cytochrome_c4-like"/>
</dbReference>
<evidence type="ECO:0000256" key="10">
    <source>
        <dbReference type="SAM" id="SignalP"/>
    </source>
</evidence>
<dbReference type="PROSITE" id="PS51007">
    <property type="entry name" value="CYTC"/>
    <property type="match status" value="2"/>
</dbReference>
<dbReference type="GO" id="GO:0009055">
    <property type="term" value="F:electron transfer activity"/>
    <property type="evidence" value="ECO:0007669"/>
    <property type="project" value="InterPro"/>
</dbReference>
<dbReference type="GO" id="GO:0020037">
    <property type="term" value="F:heme binding"/>
    <property type="evidence" value="ECO:0007669"/>
    <property type="project" value="InterPro"/>
</dbReference>
<feature type="binding site" description="axial binding residue" evidence="9">
    <location>
        <position position="141"/>
    </location>
    <ligand>
        <name>heme c</name>
        <dbReference type="ChEBI" id="CHEBI:61717"/>
        <label>2</label>
    </ligand>
    <ligandPart>
        <name>Fe</name>
        <dbReference type="ChEBI" id="CHEBI:18248"/>
    </ligandPart>
</feature>
<evidence type="ECO:0000256" key="3">
    <source>
        <dbReference type="ARBA" id="ARBA00022617"/>
    </source>
</evidence>
<evidence type="ECO:0000256" key="8">
    <source>
        <dbReference type="PIRSR" id="PIRSR000005-1"/>
    </source>
</evidence>
<feature type="chain" id="PRO_5021963933" evidence="10">
    <location>
        <begin position="24"/>
        <end position="221"/>
    </location>
</feature>
<keyword evidence="6" id="KW-0249">Electron transport</keyword>
<dbReference type="InterPro" id="IPR050597">
    <property type="entry name" value="Cytochrome_c_Oxidase_Subunit"/>
</dbReference>
<feature type="binding site" description="covalent" evidence="8">
    <location>
        <position position="137"/>
    </location>
    <ligand>
        <name>heme c</name>
        <dbReference type="ChEBI" id="CHEBI:61717"/>
        <label>2</label>
    </ligand>
</feature>
<keyword evidence="3 8" id="KW-0349">Heme</keyword>
<feature type="binding site" description="covalent" evidence="8">
    <location>
        <position position="43"/>
    </location>
    <ligand>
        <name>heme c</name>
        <dbReference type="ChEBI" id="CHEBI:61717"/>
        <label>1</label>
    </ligand>
</feature>
<feature type="binding site" description="axial binding residue" evidence="9">
    <location>
        <position position="44"/>
    </location>
    <ligand>
        <name>heme c</name>
        <dbReference type="ChEBI" id="CHEBI:61717"/>
        <label>1</label>
    </ligand>
    <ligandPart>
        <name>Fe</name>
        <dbReference type="ChEBI" id="CHEBI:18248"/>
    </ligandPart>
</feature>
<feature type="domain" description="Cytochrome c" evidence="11">
    <location>
        <begin position="28"/>
        <end position="110"/>
    </location>
</feature>
<dbReference type="InterPro" id="IPR009056">
    <property type="entry name" value="Cyt_c-like_dom"/>
</dbReference>
<reference evidence="13" key="2">
    <citation type="journal article" date="2020" name="Int. J. Syst. Evol. Microbiol.">
        <title>Genomic insights into a novel species Rhodoferax aquaticus sp. nov., isolated from freshwater.</title>
        <authorList>
            <person name="Li T."/>
            <person name="Zhuo Y."/>
            <person name="Jin C.Z."/>
            <person name="Wu X."/>
            <person name="Ko S.R."/>
            <person name="Jin F.J."/>
            <person name="Ahn C.Y."/>
            <person name="Oh H.M."/>
            <person name="Lee H.G."/>
            <person name="Jin L."/>
        </authorList>
    </citation>
    <scope>NUCLEOTIDE SEQUENCE [LARGE SCALE GENOMIC DNA]</scope>
    <source>
        <strain evidence="13">Gr-4</strain>
    </source>
</reference>
<feature type="binding site" description="axial binding residue" evidence="9">
    <location>
        <position position="186"/>
    </location>
    <ligand>
        <name>heme c</name>
        <dbReference type="ChEBI" id="CHEBI:61717"/>
        <label>2</label>
    </ligand>
    <ligandPart>
        <name>Fe</name>
        <dbReference type="ChEBI" id="CHEBI:18248"/>
    </ligandPart>
</feature>
<keyword evidence="5" id="KW-0574">Periplasm</keyword>
<feature type="binding site" description="axial binding residue" evidence="9">
    <location>
        <position position="87"/>
    </location>
    <ligand>
        <name>heme c</name>
        <dbReference type="ChEBI" id="CHEBI:61717"/>
        <label>1</label>
    </ligand>
    <ligandPart>
        <name>Fe</name>
        <dbReference type="ChEBI" id="CHEBI:18248"/>
    </ligandPart>
</feature>
<dbReference type="RefSeq" id="WP_142812839.1">
    <property type="nucleotide sequence ID" value="NZ_CP036282.1"/>
</dbReference>
<evidence type="ECO:0000256" key="2">
    <source>
        <dbReference type="ARBA" id="ARBA00022448"/>
    </source>
</evidence>
<feature type="domain" description="Cytochrome c" evidence="11">
    <location>
        <begin position="119"/>
        <end position="209"/>
    </location>
</feature>
<accession>A0A515ESQ3</accession>
<evidence type="ECO:0000256" key="5">
    <source>
        <dbReference type="ARBA" id="ARBA00022764"/>
    </source>
</evidence>